<keyword evidence="4" id="KW-1185">Reference proteome</keyword>
<keyword evidence="2" id="KW-0472">Membrane</keyword>
<feature type="transmembrane region" description="Helical" evidence="2">
    <location>
        <begin position="492"/>
        <end position="515"/>
    </location>
</feature>
<dbReference type="SUPFAM" id="SSF53850">
    <property type="entry name" value="Periplasmic binding protein-like II"/>
    <property type="match status" value="1"/>
</dbReference>
<dbReference type="EMBL" id="CAJNNV010024254">
    <property type="protein sequence ID" value="CAE8609206.1"/>
    <property type="molecule type" value="Genomic_DNA"/>
</dbReference>
<evidence type="ECO:0000313" key="3">
    <source>
        <dbReference type="EMBL" id="CAE8609206.1"/>
    </source>
</evidence>
<comment type="caution">
    <text evidence="3">The sequence shown here is derived from an EMBL/GenBank/DDBJ whole genome shotgun (WGS) entry which is preliminary data.</text>
</comment>
<feature type="transmembrane region" description="Helical" evidence="2">
    <location>
        <begin position="253"/>
        <end position="270"/>
    </location>
</feature>
<reference evidence="3" key="1">
    <citation type="submission" date="2021-02" db="EMBL/GenBank/DDBJ databases">
        <authorList>
            <person name="Dougan E. K."/>
            <person name="Rhodes N."/>
            <person name="Thang M."/>
            <person name="Chan C."/>
        </authorList>
    </citation>
    <scope>NUCLEOTIDE SEQUENCE</scope>
</reference>
<evidence type="ECO:0000313" key="4">
    <source>
        <dbReference type="Proteomes" id="UP000654075"/>
    </source>
</evidence>
<dbReference type="InterPro" id="IPR015683">
    <property type="entry name" value="Ionotropic_Glu_rcpt"/>
</dbReference>
<proteinExistence type="predicted"/>
<accession>A0A813F6J7</accession>
<feature type="region of interest" description="Disordered" evidence="1">
    <location>
        <begin position="611"/>
        <end position="638"/>
    </location>
</feature>
<dbReference type="OMA" id="QSICEDE"/>
<keyword evidence="2" id="KW-1133">Transmembrane helix</keyword>
<evidence type="ECO:0000256" key="1">
    <source>
        <dbReference type="SAM" id="MobiDB-lite"/>
    </source>
</evidence>
<dbReference type="PANTHER" id="PTHR18966">
    <property type="entry name" value="IONOTROPIC GLUTAMATE RECEPTOR"/>
    <property type="match status" value="1"/>
</dbReference>
<evidence type="ECO:0008006" key="5">
    <source>
        <dbReference type="Google" id="ProtNLM"/>
    </source>
</evidence>
<sequence>MHNGSCYPRTYGAATCESHDANLTTECLSGLPCSSVDGSAKDCASHPTRWCSSKWCWVDPKLCLLPHSQSKFISHPFHYSYETCGNLDQYDPDTHEHFLQNIAGLRISFPGSSGSGYTIVRDGPVGYSGLDVNNGTKHQFGEFGRMGSAVQFFDAVWKEYGRTSYTVVRVSEASEQRYLQSSFTACIHELALKTTDACVGNFWPTLDRRLLASFTSAIYEDTFHLVAFAAVEESNLLFVWLGPSCLLFTLQEWIALLGFLFYAAIVTWLIEGSSDKEGFQHVSRVNGIARSVFNHLQSFVGMGDFRNHSHTQFGRIVVLTVSFSMLVAATKFTASMTVQEFAGAQVKPQYESLDDLIKDNGRVCGLEANRRGFGMRYPGTLPLYDSYTDVDEALKAMGSKMCKGVIVTKDEWDQRKKLADHCDKYLIPTTLLSMSNAFAMRDDLVVPFSWAMTKLQNQGVYSQIQTLAKETYVEPLPDKCVRNKQDATSPTTLLTGPILLSTVVITLTLLVFAAVDTRKALTAEEGGDEVFNVPSLKTRICREFSRRKSLTEDDCRITANDSDLKIIGRVFEARHTTEERLRHKVQADAPLTVADVPMLVRLMKQDMYQTSMETQKTSSDLAEKSSDQLPEALTMQGI</sequence>
<dbReference type="Proteomes" id="UP000654075">
    <property type="component" value="Unassembled WGS sequence"/>
</dbReference>
<feature type="compositionally biased region" description="Polar residues" evidence="1">
    <location>
        <begin position="611"/>
        <end position="620"/>
    </location>
</feature>
<name>A0A813F6J7_POLGL</name>
<keyword evidence="2" id="KW-0812">Transmembrane</keyword>
<evidence type="ECO:0000256" key="2">
    <source>
        <dbReference type="SAM" id="Phobius"/>
    </source>
</evidence>
<organism evidence="3 4">
    <name type="scientific">Polarella glacialis</name>
    <name type="common">Dinoflagellate</name>
    <dbReference type="NCBI Taxonomy" id="89957"/>
    <lineage>
        <taxon>Eukaryota</taxon>
        <taxon>Sar</taxon>
        <taxon>Alveolata</taxon>
        <taxon>Dinophyceae</taxon>
        <taxon>Suessiales</taxon>
        <taxon>Suessiaceae</taxon>
        <taxon>Polarella</taxon>
    </lineage>
</organism>
<dbReference type="OrthoDB" id="5984008at2759"/>
<protein>
    <recommendedName>
        <fullName evidence="5">Ionotropic glutamate receptor C-terminal domain-containing protein</fullName>
    </recommendedName>
</protein>
<dbReference type="AlphaFoldDB" id="A0A813F6J7"/>
<gene>
    <name evidence="3" type="ORF">PGLA1383_LOCUS27025</name>
</gene>